<organism evidence="1 2">
    <name type="scientific">Candidatus Mediterraneibacter gallistercoris</name>
    <dbReference type="NCBI Taxonomy" id="2838671"/>
    <lineage>
        <taxon>Bacteria</taxon>
        <taxon>Bacillati</taxon>
        <taxon>Bacillota</taxon>
        <taxon>Clostridia</taxon>
        <taxon>Lachnospirales</taxon>
        <taxon>Lachnospiraceae</taxon>
        <taxon>Mediterraneibacter</taxon>
    </lineage>
</organism>
<dbReference type="Proteomes" id="UP000823895">
    <property type="component" value="Unassembled WGS sequence"/>
</dbReference>
<accession>A0A9D2T446</accession>
<reference evidence="1" key="2">
    <citation type="submission" date="2021-04" db="EMBL/GenBank/DDBJ databases">
        <authorList>
            <person name="Gilroy R."/>
        </authorList>
    </citation>
    <scope>NUCLEOTIDE SEQUENCE</scope>
    <source>
        <strain evidence="1">CHK165-2605</strain>
    </source>
</reference>
<comment type="caution">
    <text evidence="1">The sequence shown here is derived from an EMBL/GenBank/DDBJ whole genome shotgun (WGS) entry which is preliminary data.</text>
</comment>
<dbReference type="EMBL" id="DWWI01000248">
    <property type="protein sequence ID" value="HJC44325.1"/>
    <property type="molecule type" value="Genomic_DNA"/>
</dbReference>
<dbReference type="AlphaFoldDB" id="A0A9D2T446"/>
<gene>
    <name evidence="1" type="ORF">H9756_11750</name>
</gene>
<proteinExistence type="predicted"/>
<evidence type="ECO:0000313" key="1">
    <source>
        <dbReference type="EMBL" id="HJC44325.1"/>
    </source>
</evidence>
<name>A0A9D2T446_9FIRM</name>
<reference evidence="1" key="1">
    <citation type="journal article" date="2021" name="PeerJ">
        <title>Extensive microbial diversity within the chicken gut microbiome revealed by metagenomics and culture.</title>
        <authorList>
            <person name="Gilroy R."/>
            <person name="Ravi A."/>
            <person name="Getino M."/>
            <person name="Pursley I."/>
            <person name="Horton D.L."/>
            <person name="Alikhan N.F."/>
            <person name="Baker D."/>
            <person name="Gharbi K."/>
            <person name="Hall N."/>
            <person name="Watson M."/>
            <person name="Adriaenssens E.M."/>
            <person name="Foster-Nyarko E."/>
            <person name="Jarju S."/>
            <person name="Secka A."/>
            <person name="Antonio M."/>
            <person name="Oren A."/>
            <person name="Chaudhuri R.R."/>
            <person name="La Ragione R."/>
            <person name="Hildebrand F."/>
            <person name="Pallen M.J."/>
        </authorList>
    </citation>
    <scope>NUCLEOTIDE SEQUENCE</scope>
    <source>
        <strain evidence="1">CHK165-2605</strain>
    </source>
</reference>
<evidence type="ECO:0000313" key="2">
    <source>
        <dbReference type="Proteomes" id="UP000823895"/>
    </source>
</evidence>
<sequence>MKVQDKENSYEDIIHLPHHVSTVHPHMPVSDRAAQFAPFAALTGYGDVIKETARQTDAKPELSEDEKEILDYKIQLACGLPGEKPGVVITYFVPDEKKSGGAYHTAGGRIRRINSDAGQLVLEDGMQIPLDCIVDIYLK</sequence>
<protein>
    <submittedName>
        <fullName evidence="1">YolD-like family protein</fullName>
    </submittedName>
</protein>